<dbReference type="AlphaFoldDB" id="A0A1G6AEV6"/>
<dbReference type="PANTHER" id="PTHR12110:SF41">
    <property type="entry name" value="INOSOSE DEHYDRATASE"/>
    <property type="match status" value="1"/>
</dbReference>
<keyword evidence="3" id="KW-1185">Reference proteome</keyword>
<dbReference type="Proteomes" id="UP000199071">
    <property type="component" value="Unassembled WGS sequence"/>
</dbReference>
<organism evidence="2 3">
    <name type="scientific">Bauldia litoralis</name>
    <dbReference type="NCBI Taxonomy" id="665467"/>
    <lineage>
        <taxon>Bacteria</taxon>
        <taxon>Pseudomonadati</taxon>
        <taxon>Pseudomonadota</taxon>
        <taxon>Alphaproteobacteria</taxon>
        <taxon>Hyphomicrobiales</taxon>
        <taxon>Kaistiaceae</taxon>
        <taxon>Bauldia</taxon>
    </lineage>
</organism>
<dbReference type="PANTHER" id="PTHR12110">
    <property type="entry name" value="HYDROXYPYRUVATE ISOMERASE"/>
    <property type="match status" value="1"/>
</dbReference>
<feature type="domain" description="Xylose isomerase-like TIM barrel" evidence="1">
    <location>
        <begin position="24"/>
        <end position="246"/>
    </location>
</feature>
<dbReference type="STRING" id="665467.SAMN02982931_00529"/>
<dbReference type="Pfam" id="PF01261">
    <property type="entry name" value="AP_endonuc_2"/>
    <property type="match status" value="1"/>
</dbReference>
<dbReference type="Gene3D" id="3.20.20.150">
    <property type="entry name" value="Divalent-metal-dependent TIM barrel enzymes"/>
    <property type="match status" value="1"/>
</dbReference>
<dbReference type="SUPFAM" id="SSF51658">
    <property type="entry name" value="Xylose isomerase-like"/>
    <property type="match status" value="1"/>
</dbReference>
<dbReference type="OrthoDB" id="9798407at2"/>
<protein>
    <submittedName>
        <fullName evidence="2">Sugar phosphate isomerase/epimerase</fullName>
    </submittedName>
</protein>
<proteinExistence type="predicted"/>
<dbReference type="InterPro" id="IPR036237">
    <property type="entry name" value="Xyl_isomerase-like_sf"/>
</dbReference>
<dbReference type="InterPro" id="IPR050312">
    <property type="entry name" value="IolE/XylAMocC-like"/>
</dbReference>
<reference evidence="2 3" key="1">
    <citation type="submission" date="2016-10" db="EMBL/GenBank/DDBJ databases">
        <authorList>
            <person name="de Groot N.N."/>
        </authorList>
    </citation>
    <scope>NUCLEOTIDE SEQUENCE [LARGE SCALE GENOMIC DNA]</scope>
    <source>
        <strain evidence="2 3">ATCC 35022</strain>
    </source>
</reference>
<dbReference type="EMBL" id="FMXQ01000001">
    <property type="protein sequence ID" value="SDB06959.1"/>
    <property type="molecule type" value="Genomic_DNA"/>
</dbReference>
<keyword evidence="2" id="KW-0413">Isomerase</keyword>
<gene>
    <name evidence="2" type="ORF">SAMN02982931_00529</name>
</gene>
<dbReference type="GO" id="GO:0016853">
    <property type="term" value="F:isomerase activity"/>
    <property type="evidence" value="ECO:0007669"/>
    <property type="project" value="UniProtKB-KW"/>
</dbReference>
<evidence type="ECO:0000313" key="3">
    <source>
        <dbReference type="Proteomes" id="UP000199071"/>
    </source>
</evidence>
<sequence>MTNYRISFQLYSARNFPPVDAQLAFLAELGFDAVEPYRGAYGDDPAGFRKMLDAAGLACPTAHIGLADLDADRTAVVGTAKILGLETVIVPAVPQDQRSNDADGWKALGQKLQEHAAALGEAGLKLAWHNHAFEYVTLSDGSRPIEHLLAGADVLWEPDLGWILRGDCDIPTELNKFLGKIVAFHIKDVAPEGVTEDDGWTNVGAGIIDWPAVWPTIQSAGTNLLVLEHDAPSDWRDFAESSFKFLTGLTGK</sequence>
<evidence type="ECO:0000259" key="1">
    <source>
        <dbReference type="Pfam" id="PF01261"/>
    </source>
</evidence>
<name>A0A1G6AEV6_9HYPH</name>
<accession>A0A1G6AEV6</accession>
<dbReference type="RefSeq" id="WP_090874631.1">
    <property type="nucleotide sequence ID" value="NZ_FMXQ01000001.1"/>
</dbReference>
<dbReference type="InterPro" id="IPR013022">
    <property type="entry name" value="Xyl_isomerase-like_TIM-brl"/>
</dbReference>
<evidence type="ECO:0000313" key="2">
    <source>
        <dbReference type="EMBL" id="SDB06959.1"/>
    </source>
</evidence>